<dbReference type="EMBL" id="JACHNC010000001">
    <property type="protein sequence ID" value="MBB4749268.1"/>
    <property type="molecule type" value="Genomic_DNA"/>
</dbReference>
<gene>
    <name evidence="1" type="ORF">BJ964_003429</name>
</gene>
<proteinExistence type="predicted"/>
<evidence type="ECO:0000313" key="1">
    <source>
        <dbReference type="EMBL" id="MBB4749268.1"/>
    </source>
</evidence>
<dbReference type="AlphaFoldDB" id="A0A7W7MGF7"/>
<organism evidence="1 2">
    <name type="scientific">Actinoplanes lobatus</name>
    <dbReference type="NCBI Taxonomy" id="113568"/>
    <lineage>
        <taxon>Bacteria</taxon>
        <taxon>Bacillati</taxon>
        <taxon>Actinomycetota</taxon>
        <taxon>Actinomycetes</taxon>
        <taxon>Micromonosporales</taxon>
        <taxon>Micromonosporaceae</taxon>
        <taxon>Actinoplanes</taxon>
    </lineage>
</organism>
<name>A0A7W7MGF7_9ACTN</name>
<sequence length="79" mass="9231">MTASGEHLPERPAWLCRRCGEPWPCPPAKTDLLHEYRDFRSLLMIYLAAQHWQASEDLTARSEIPANLHTRFLSWARRA</sequence>
<protein>
    <submittedName>
        <fullName evidence="1">Putative metal-binding protein</fullName>
    </submittedName>
</protein>
<dbReference type="Proteomes" id="UP000590511">
    <property type="component" value="Unassembled WGS sequence"/>
</dbReference>
<comment type="caution">
    <text evidence="1">The sequence shown here is derived from an EMBL/GenBank/DDBJ whole genome shotgun (WGS) entry which is preliminary data.</text>
</comment>
<accession>A0A7W7MGF7</accession>
<reference evidence="1 2" key="1">
    <citation type="submission" date="2020-08" db="EMBL/GenBank/DDBJ databases">
        <title>Sequencing the genomes of 1000 actinobacteria strains.</title>
        <authorList>
            <person name="Klenk H.-P."/>
        </authorList>
    </citation>
    <scope>NUCLEOTIDE SEQUENCE [LARGE SCALE GENOMIC DNA]</scope>
    <source>
        <strain evidence="1 2">DSM 43150</strain>
    </source>
</reference>
<evidence type="ECO:0000313" key="2">
    <source>
        <dbReference type="Proteomes" id="UP000590511"/>
    </source>
</evidence>